<dbReference type="AlphaFoldDB" id="A0A7X9X250"/>
<evidence type="ECO:0000313" key="1">
    <source>
        <dbReference type="EMBL" id="NML30032.1"/>
    </source>
</evidence>
<protein>
    <submittedName>
        <fullName evidence="1">Uncharacterized protein</fullName>
    </submittedName>
</protein>
<dbReference type="Proteomes" id="UP000583127">
    <property type="component" value="Unassembled WGS sequence"/>
</dbReference>
<comment type="caution">
    <text evidence="1">The sequence shown here is derived from an EMBL/GenBank/DDBJ whole genome shotgun (WGS) entry which is preliminary data.</text>
</comment>
<dbReference type="EMBL" id="JABBFZ010000002">
    <property type="protein sequence ID" value="NML30032.1"/>
    <property type="molecule type" value="Genomic_DNA"/>
</dbReference>
<proteinExistence type="predicted"/>
<accession>A0A7X9X250</accession>
<organism evidence="1 2">
    <name type="scientific">Paraburkholderia antibiotica</name>
    <dbReference type="NCBI Taxonomy" id="2728839"/>
    <lineage>
        <taxon>Bacteria</taxon>
        <taxon>Pseudomonadati</taxon>
        <taxon>Pseudomonadota</taxon>
        <taxon>Betaproteobacteria</taxon>
        <taxon>Burkholderiales</taxon>
        <taxon>Burkholderiaceae</taxon>
        <taxon>Paraburkholderia</taxon>
    </lineage>
</organism>
<sequence length="77" mass="9126">MKARARTHVDFCRWRAYRGKTFSDQMYCGNIRRKTYEANNCYREIDASKIDPRESLCIIAMRTIIYLEIKVFPLGIG</sequence>
<keyword evidence="2" id="KW-1185">Reference proteome</keyword>
<name>A0A7X9X250_9BURK</name>
<gene>
    <name evidence="1" type="ORF">HHL14_04215</name>
</gene>
<reference evidence="1 2" key="1">
    <citation type="submission" date="2020-04" db="EMBL/GenBank/DDBJ databases">
        <title>Paraburkholderia sp. G-4-1-8 isolated from soil.</title>
        <authorList>
            <person name="Dahal R.H."/>
        </authorList>
    </citation>
    <scope>NUCLEOTIDE SEQUENCE [LARGE SCALE GENOMIC DNA]</scope>
    <source>
        <strain evidence="1 2">G-4-1-8</strain>
    </source>
</reference>
<dbReference type="RefSeq" id="WP_169496330.1">
    <property type="nucleotide sequence ID" value="NZ_JABBFZ010000002.1"/>
</dbReference>
<evidence type="ECO:0000313" key="2">
    <source>
        <dbReference type="Proteomes" id="UP000583127"/>
    </source>
</evidence>